<dbReference type="InterPro" id="IPR032675">
    <property type="entry name" value="LRR_dom_sf"/>
</dbReference>
<dbReference type="eggNOG" id="ENOG502R16R">
    <property type="taxonomic scope" value="Eukaryota"/>
</dbReference>
<gene>
    <name evidence="1" type="ORF">HETIRDRAFT_315364</name>
</gene>
<dbReference type="InParanoid" id="W4KB88"/>
<accession>W4KB88</accession>
<dbReference type="RefSeq" id="XP_009544976.1">
    <property type="nucleotide sequence ID" value="XM_009546681.1"/>
</dbReference>
<dbReference type="AlphaFoldDB" id="W4KB88"/>
<proteinExistence type="predicted"/>
<dbReference type="OrthoDB" id="120976at2759"/>
<dbReference type="Proteomes" id="UP000030671">
    <property type="component" value="Unassembled WGS sequence"/>
</dbReference>
<dbReference type="SUPFAM" id="SSF52047">
    <property type="entry name" value="RNI-like"/>
    <property type="match status" value="1"/>
</dbReference>
<dbReference type="KEGG" id="hir:HETIRDRAFT_315364"/>
<protein>
    <submittedName>
        <fullName evidence="1">Uncharacterized protein</fullName>
    </submittedName>
</protein>
<evidence type="ECO:0000313" key="1">
    <source>
        <dbReference type="EMBL" id="ETW82630.1"/>
    </source>
</evidence>
<evidence type="ECO:0000313" key="2">
    <source>
        <dbReference type="Proteomes" id="UP000030671"/>
    </source>
</evidence>
<reference evidence="1 2" key="1">
    <citation type="journal article" date="2012" name="New Phytol.">
        <title>Insight into trade-off between wood decay and parasitism from the genome of a fungal forest pathogen.</title>
        <authorList>
            <person name="Olson A."/>
            <person name="Aerts A."/>
            <person name="Asiegbu F."/>
            <person name="Belbahri L."/>
            <person name="Bouzid O."/>
            <person name="Broberg A."/>
            <person name="Canback B."/>
            <person name="Coutinho P.M."/>
            <person name="Cullen D."/>
            <person name="Dalman K."/>
            <person name="Deflorio G."/>
            <person name="van Diepen L.T."/>
            <person name="Dunand C."/>
            <person name="Duplessis S."/>
            <person name="Durling M."/>
            <person name="Gonthier P."/>
            <person name="Grimwood J."/>
            <person name="Fossdal C.G."/>
            <person name="Hansson D."/>
            <person name="Henrissat B."/>
            <person name="Hietala A."/>
            <person name="Himmelstrand K."/>
            <person name="Hoffmeister D."/>
            <person name="Hogberg N."/>
            <person name="James T.Y."/>
            <person name="Karlsson M."/>
            <person name="Kohler A."/>
            <person name="Kues U."/>
            <person name="Lee Y.H."/>
            <person name="Lin Y.C."/>
            <person name="Lind M."/>
            <person name="Lindquist E."/>
            <person name="Lombard V."/>
            <person name="Lucas S."/>
            <person name="Lunden K."/>
            <person name="Morin E."/>
            <person name="Murat C."/>
            <person name="Park J."/>
            <person name="Raffaello T."/>
            <person name="Rouze P."/>
            <person name="Salamov A."/>
            <person name="Schmutz J."/>
            <person name="Solheim H."/>
            <person name="Stahlberg J."/>
            <person name="Velez H."/>
            <person name="de Vries R.P."/>
            <person name="Wiebenga A."/>
            <person name="Woodward S."/>
            <person name="Yakovlev I."/>
            <person name="Garbelotto M."/>
            <person name="Martin F."/>
            <person name="Grigoriev I.V."/>
            <person name="Stenlid J."/>
        </authorList>
    </citation>
    <scope>NUCLEOTIDE SEQUENCE [LARGE SCALE GENOMIC DNA]</scope>
    <source>
        <strain evidence="1 2">TC 32-1</strain>
    </source>
</reference>
<dbReference type="GeneID" id="20670219"/>
<sequence length="227" mass="24455">RQRPVFRSAGAFPSLLYLALDSVPLDNRDILCLQNLPVLTTLELSSTGIGNEAVFLLVALKPTLSQLYLNQNPAIDDDAIPALIILDRLSVAALSGTSVTMDGLRRLAAAALAREQDLCLTVPDECTQYLIDMPAKYVVDPEAPLITDPATCAHLTLTALRKNLAAHAAVNAEIATAGTRAELRRALQTVLETRRRDLMVKSLVCRDDYDGEGEGEGQEGDRDGSGM</sequence>
<dbReference type="HOGENOM" id="CLU_079428_0_0_1"/>
<dbReference type="STRING" id="747525.W4KB88"/>
<dbReference type="EMBL" id="KI925457">
    <property type="protein sequence ID" value="ETW82630.1"/>
    <property type="molecule type" value="Genomic_DNA"/>
</dbReference>
<name>W4KB88_HETIT</name>
<keyword evidence="2" id="KW-1185">Reference proteome</keyword>
<organism evidence="1 2">
    <name type="scientific">Heterobasidion irregulare (strain TC 32-1)</name>
    <dbReference type="NCBI Taxonomy" id="747525"/>
    <lineage>
        <taxon>Eukaryota</taxon>
        <taxon>Fungi</taxon>
        <taxon>Dikarya</taxon>
        <taxon>Basidiomycota</taxon>
        <taxon>Agaricomycotina</taxon>
        <taxon>Agaricomycetes</taxon>
        <taxon>Russulales</taxon>
        <taxon>Bondarzewiaceae</taxon>
        <taxon>Heterobasidion</taxon>
        <taxon>Heterobasidion annosum species complex</taxon>
    </lineage>
</organism>
<dbReference type="Gene3D" id="3.80.10.10">
    <property type="entry name" value="Ribonuclease Inhibitor"/>
    <property type="match status" value="1"/>
</dbReference>
<feature type="non-terminal residue" evidence="1">
    <location>
        <position position="1"/>
    </location>
</feature>